<keyword evidence="6" id="KW-1185">Reference proteome</keyword>
<name>A0A6S7CE86_9BURK</name>
<dbReference type="InterPro" id="IPR011663">
    <property type="entry name" value="UTRA"/>
</dbReference>
<sequence>MTQSKRSMAEPRPETSLRIRAARPAGEGAAFSPLYRQIKDLLVQSLERGEWKPGELIPSEIDLAARFQVSQGTVRKAVDELAAEHMLLRRQGKGTFVATHHEARVRYRFLRLAADDEGEAGRAESRILECRRLRAPAEIARALDLRAGETVIMIRRLLSLGHAPTVVDDIWLPGSIFRGLTLELLSANKAPLYGLFESEFGVSMVRADEKLRAVLAPAEVCPLLNVPPGTPLLQVDRVSYTYGDRPMEIRRGLYLTDRYHYRNSLN</sequence>
<evidence type="ECO:0000256" key="1">
    <source>
        <dbReference type="ARBA" id="ARBA00023015"/>
    </source>
</evidence>
<accession>A0A6S7CE86</accession>
<evidence type="ECO:0000313" key="5">
    <source>
        <dbReference type="EMBL" id="CAB3844817.1"/>
    </source>
</evidence>
<gene>
    <name evidence="5" type="primary">mngR</name>
    <name evidence="5" type="ORF">LMG26858_01394</name>
</gene>
<evidence type="ECO:0000256" key="2">
    <source>
        <dbReference type="ARBA" id="ARBA00023125"/>
    </source>
</evidence>
<dbReference type="Pfam" id="PF00392">
    <property type="entry name" value="GntR"/>
    <property type="match status" value="1"/>
</dbReference>
<keyword evidence="3" id="KW-0804">Transcription</keyword>
<dbReference type="SMART" id="SM00345">
    <property type="entry name" value="HTH_GNTR"/>
    <property type="match status" value="1"/>
</dbReference>
<dbReference type="InterPro" id="IPR036388">
    <property type="entry name" value="WH-like_DNA-bd_sf"/>
</dbReference>
<dbReference type="InterPro" id="IPR028978">
    <property type="entry name" value="Chorismate_lyase_/UTRA_dom_sf"/>
</dbReference>
<reference evidence="5 6" key="1">
    <citation type="submission" date="2020-04" db="EMBL/GenBank/DDBJ databases">
        <authorList>
            <person name="De Canck E."/>
        </authorList>
    </citation>
    <scope>NUCLEOTIDE SEQUENCE [LARGE SCALE GENOMIC DNA]</scope>
    <source>
        <strain evidence="5 6">LMG 26858</strain>
    </source>
</reference>
<dbReference type="SMART" id="SM00866">
    <property type="entry name" value="UTRA"/>
    <property type="match status" value="1"/>
</dbReference>
<organism evidence="5 6">
    <name type="scientific">Achromobacter anxifer</name>
    <dbReference type="NCBI Taxonomy" id="1287737"/>
    <lineage>
        <taxon>Bacteria</taxon>
        <taxon>Pseudomonadati</taxon>
        <taxon>Pseudomonadota</taxon>
        <taxon>Betaproteobacteria</taxon>
        <taxon>Burkholderiales</taxon>
        <taxon>Alcaligenaceae</taxon>
        <taxon>Achromobacter</taxon>
    </lineage>
</organism>
<dbReference type="InterPro" id="IPR050679">
    <property type="entry name" value="Bact_HTH_transcr_reg"/>
</dbReference>
<evidence type="ECO:0000313" key="6">
    <source>
        <dbReference type="Proteomes" id="UP000494117"/>
    </source>
</evidence>
<dbReference type="GO" id="GO:0003700">
    <property type="term" value="F:DNA-binding transcription factor activity"/>
    <property type="evidence" value="ECO:0007669"/>
    <property type="project" value="InterPro"/>
</dbReference>
<proteinExistence type="predicted"/>
<dbReference type="GO" id="GO:0045892">
    <property type="term" value="P:negative regulation of DNA-templated transcription"/>
    <property type="evidence" value="ECO:0007669"/>
    <property type="project" value="TreeGrafter"/>
</dbReference>
<dbReference type="CDD" id="cd07377">
    <property type="entry name" value="WHTH_GntR"/>
    <property type="match status" value="1"/>
</dbReference>
<dbReference type="PANTHER" id="PTHR44846">
    <property type="entry name" value="MANNOSYL-D-GLYCERATE TRANSPORT/METABOLISM SYSTEM REPRESSOR MNGR-RELATED"/>
    <property type="match status" value="1"/>
</dbReference>
<evidence type="ECO:0000259" key="4">
    <source>
        <dbReference type="PROSITE" id="PS50949"/>
    </source>
</evidence>
<dbReference type="EMBL" id="CADILG010000007">
    <property type="protein sequence ID" value="CAB3844817.1"/>
    <property type="molecule type" value="Genomic_DNA"/>
</dbReference>
<dbReference type="AlphaFoldDB" id="A0A6S7CE86"/>
<dbReference type="Gene3D" id="1.10.10.10">
    <property type="entry name" value="Winged helix-like DNA-binding domain superfamily/Winged helix DNA-binding domain"/>
    <property type="match status" value="1"/>
</dbReference>
<dbReference type="SUPFAM" id="SSF46785">
    <property type="entry name" value="Winged helix' DNA-binding domain"/>
    <property type="match status" value="1"/>
</dbReference>
<keyword evidence="2" id="KW-0238">DNA-binding</keyword>
<feature type="domain" description="HTH gntR-type" evidence="4">
    <location>
        <begin position="32"/>
        <end position="100"/>
    </location>
</feature>
<dbReference type="SUPFAM" id="SSF64288">
    <property type="entry name" value="Chorismate lyase-like"/>
    <property type="match status" value="1"/>
</dbReference>
<dbReference type="FunFam" id="1.10.10.10:FF:000079">
    <property type="entry name" value="GntR family transcriptional regulator"/>
    <property type="match status" value="1"/>
</dbReference>
<dbReference type="PANTHER" id="PTHR44846:SF1">
    <property type="entry name" value="MANNOSYL-D-GLYCERATE TRANSPORT_METABOLISM SYSTEM REPRESSOR MNGR-RELATED"/>
    <property type="match status" value="1"/>
</dbReference>
<dbReference type="Proteomes" id="UP000494117">
    <property type="component" value="Unassembled WGS sequence"/>
</dbReference>
<dbReference type="InterPro" id="IPR000524">
    <property type="entry name" value="Tscrpt_reg_HTH_GntR"/>
</dbReference>
<dbReference type="Pfam" id="PF07702">
    <property type="entry name" value="UTRA"/>
    <property type="match status" value="1"/>
</dbReference>
<protein>
    <submittedName>
        <fullName evidence="5">Mannosyl-D-glycerate transport/metabolism system repressor MngR</fullName>
    </submittedName>
</protein>
<dbReference type="GO" id="GO:0003677">
    <property type="term" value="F:DNA binding"/>
    <property type="evidence" value="ECO:0007669"/>
    <property type="project" value="UniProtKB-KW"/>
</dbReference>
<dbReference type="PROSITE" id="PS50949">
    <property type="entry name" value="HTH_GNTR"/>
    <property type="match status" value="1"/>
</dbReference>
<dbReference type="InterPro" id="IPR036390">
    <property type="entry name" value="WH_DNA-bd_sf"/>
</dbReference>
<dbReference type="Gene3D" id="3.40.1410.10">
    <property type="entry name" value="Chorismate lyase-like"/>
    <property type="match status" value="1"/>
</dbReference>
<evidence type="ECO:0000256" key="3">
    <source>
        <dbReference type="ARBA" id="ARBA00023163"/>
    </source>
</evidence>
<dbReference type="PRINTS" id="PR00035">
    <property type="entry name" value="HTHGNTR"/>
</dbReference>
<keyword evidence="1" id="KW-0805">Transcription regulation</keyword>